<sequence length="495" mass="55649">MSILDSDYQGRFTIPTPKGVYQAAGDTNINTDYAYRAENIRTERGLLASSYGTSRAFPSLGAPIETLARFYRRTRPDDADVYVAAAGGAIYTYTMGTEGWVKRSEGYKSDVWSFVTYEAVEGGATVDILILSNEKDGMIAVYGSDLRVERKTLTLGENYENVKFAKLGRHAERIWGVGAEGYPDSIFYSRPYDPFTWTDVPETPEIGGGVINQPTWDGDKFISLEPFGGYLLAVKQRTIFEIRGTDPGSFTITEAYGTDGPVEEKSIQTDRTSMFYLTQSGIGLYDGSTLRMLSRDALYETMRMRMDGMDGTARSCVNEHIYYLALCVKENEGDVLSENNTVIEYDTERGTFMIRRGMRVKDFFAVGGKVYFTQADAPYEVLSYGDPDSGSYLGVPMESLWETPWLDLGKAYMKRDFVLRLTADADADDVPLEVTILTERREKTRVVLLKKRRTDYRVKIQVSGVRMKLKLHSHAKAAGWRIYGGVQVEYSLDEV</sequence>
<proteinExistence type="predicted"/>
<reference evidence="1" key="1">
    <citation type="journal article" date="2021" name="Proc. Natl. Acad. Sci. U.S.A.">
        <title>A Catalog of Tens of Thousands of Viruses from Human Metagenomes Reveals Hidden Associations with Chronic Diseases.</title>
        <authorList>
            <person name="Tisza M.J."/>
            <person name="Buck C.B."/>
        </authorList>
    </citation>
    <scope>NUCLEOTIDE SEQUENCE</scope>
    <source>
        <strain evidence="1">CtJaJ36</strain>
    </source>
</reference>
<protein>
    <submittedName>
        <fullName evidence="1">Stabilization protein</fullName>
    </submittedName>
</protein>
<dbReference type="EMBL" id="BK015592">
    <property type="protein sequence ID" value="DAE14752.1"/>
    <property type="molecule type" value="Genomic_DNA"/>
</dbReference>
<evidence type="ECO:0000313" key="1">
    <source>
        <dbReference type="EMBL" id="DAE14752.1"/>
    </source>
</evidence>
<name>A0A8S5Q6R1_9CAUD</name>
<organism evidence="1">
    <name type="scientific">Podoviridae sp. ctJaJ36</name>
    <dbReference type="NCBI Taxonomy" id="2825243"/>
    <lineage>
        <taxon>Viruses</taxon>
        <taxon>Duplodnaviria</taxon>
        <taxon>Heunggongvirae</taxon>
        <taxon>Uroviricota</taxon>
        <taxon>Caudoviricetes</taxon>
    </lineage>
</organism>
<accession>A0A8S5Q6R1</accession>